<comment type="caution">
    <text evidence="1">The sequence shown here is derived from an EMBL/GenBank/DDBJ whole genome shotgun (WGS) entry which is preliminary data.</text>
</comment>
<protein>
    <submittedName>
        <fullName evidence="1">Uncharacterized protein</fullName>
    </submittedName>
</protein>
<reference evidence="1 2" key="1">
    <citation type="submission" date="2020-02" db="EMBL/GenBank/DDBJ databases">
        <title>Whole-genome analyses of novel actinobacteria.</title>
        <authorList>
            <person name="Sahin N."/>
        </authorList>
    </citation>
    <scope>NUCLEOTIDE SEQUENCE [LARGE SCALE GENOMIC DNA]</scope>
    <source>
        <strain evidence="1 2">A7024</strain>
    </source>
</reference>
<dbReference type="Proteomes" id="UP000481583">
    <property type="component" value="Unassembled WGS sequence"/>
</dbReference>
<proteinExistence type="predicted"/>
<sequence length="75" mass="8429">MPDMYNGRPLPERSPVLEDIHYRLYDQRTGAVLSINTTNCLDVLVKDVIDTCARHPEAELVAVQYDGPAWDTGGR</sequence>
<accession>A0A6G4TTN8</accession>
<gene>
    <name evidence="1" type="ORF">G5C51_04370</name>
</gene>
<keyword evidence="2" id="KW-1185">Reference proteome</keyword>
<dbReference type="AlphaFoldDB" id="A0A6G4TTN8"/>
<evidence type="ECO:0000313" key="2">
    <source>
        <dbReference type="Proteomes" id="UP000481583"/>
    </source>
</evidence>
<dbReference type="EMBL" id="JAAKZV010000010">
    <property type="protein sequence ID" value="NGN63142.1"/>
    <property type="molecule type" value="Genomic_DNA"/>
</dbReference>
<dbReference type="RefSeq" id="WP_165231921.1">
    <property type="nucleotide sequence ID" value="NZ_JAAKZV010000010.1"/>
</dbReference>
<evidence type="ECO:0000313" key="1">
    <source>
        <dbReference type="EMBL" id="NGN63142.1"/>
    </source>
</evidence>
<name>A0A6G4TTN8_9ACTN</name>
<organism evidence="1 2">
    <name type="scientific">Streptomyces coryli</name>
    <dbReference type="NCBI Taxonomy" id="1128680"/>
    <lineage>
        <taxon>Bacteria</taxon>
        <taxon>Bacillati</taxon>
        <taxon>Actinomycetota</taxon>
        <taxon>Actinomycetes</taxon>
        <taxon>Kitasatosporales</taxon>
        <taxon>Streptomycetaceae</taxon>
        <taxon>Streptomyces</taxon>
    </lineage>
</organism>